<dbReference type="EMBL" id="LGHB01000003">
    <property type="protein sequence ID" value="KUK97248.1"/>
    <property type="molecule type" value="Genomic_DNA"/>
</dbReference>
<dbReference type="Proteomes" id="UP000053961">
    <property type="component" value="Unassembled WGS sequence"/>
</dbReference>
<keyword evidence="3 6" id="KW-0812">Transmembrane</keyword>
<comment type="subcellular location">
    <subcellularLocation>
        <location evidence="1">Membrane</location>
        <topology evidence="1">Multi-pass membrane protein</topology>
    </subcellularLocation>
</comment>
<dbReference type="NCBIfam" id="NF037979">
    <property type="entry name" value="Na_transp"/>
    <property type="match status" value="1"/>
</dbReference>
<dbReference type="PANTHER" id="PTHR42948">
    <property type="entry name" value="TRANSPORTER"/>
    <property type="match status" value="1"/>
</dbReference>
<feature type="transmembrane region" description="Helical" evidence="7">
    <location>
        <begin position="141"/>
        <end position="157"/>
    </location>
</feature>
<evidence type="ECO:0000256" key="1">
    <source>
        <dbReference type="ARBA" id="ARBA00004141"/>
    </source>
</evidence>
<dbReference type="EMBL" id="LGFT01000012">
    <property type="protein sequence ID" value="KUK44890.1"/>
    <property type="molecule type" value="Genomic_DNA"/>
</dbReference>
<accession>A0A117LFV7</accession>
<feature type="transmembrane region" description="Helical" evidence="7">
    <location>
        <begin position="377"/>
        <end position="397"/>
    </location>
</feature>
<evidence type="ECO:0000256" key="2">
    <source>
        <dbReference type="ARBA" id="ARBA00022448"/>
    </source>
</evidence>
<keyword evidence="5 7" id="KW-0472">Membrane</keyword>
<dbReference type="InterPro" id="IPR047218">
    <property type="entry name" value="YocR/YhdH-like"/>
</dbReference>
<feature type="transmembrane region" description="Helical" evidence="7">
    <location>
        <begin position="51"/>
        <end position="73"/>
    </location>
</feature>
<reference evidence="9" key="1">
    <citation type="journal article" date="2015" name="MBio">
        <title>Genome-resolved metagenomic analysis reveals roles for candidate phyla and other microbial community members in biogeochemical transformations in oil reservoirs.</title>
        <authorList>
            <person name="Hu P."/>
            <person name="Tom L."/>
            <person name="Singh A."/>
            <person name="Thomas B.C."/>
            <person name="Baker B.J."/>
            <person name="Piceno Y.M."/>
            <person name="Andersen G.L."/>
            <person name="Banfield J.F."/>
        </authorList>
    </citation>
    <scope>NUCLEOTIDE SEQUENCE [LARGE SCALE GENOMIC DNA]</scope>
    <source>
        <strain evidence="9">56_747</strain>
    </source>
</reference>
<evidence type="ECO:0000256" key="4">
    <source>
        <dbReference type="ARBA" id="ARBA00022989"/>
    </source>
</evidence>
<sequence>MTDSEVPYSPGQRAQWSSETAFVFSMTAATVGLGNLWRFPYMVGENGGGAFIVAYLIALVLVALPTMMMEVGIGRLVQGSVVGTFRTVKRFGNLYGWFVVMLTIAITSYYLVITGWTMGYAVSAFCMAVQPFDDFTGGYNSLWYFFAVTVLATAVLIRGVSAIEKLSKILMPVLVLMIIGIVISAARMDGWEEARSFMFVADYSHLKSPTIWLFAFGQAFYTLAIGQGYLITYGSYIPQQTNIPRACLIVTGTETSIALLAGFMIFPFVFTYGFDPGAGSQLAFDTLPQVFDEMEHGAWLAMGFFSLFFAAAFSSCLAGLKVIIAAFSEEFRVGDSHAVLSVGCLMILLGVPSALSFSPLELSVMGMPFLDFMDQFGGTNMVVTSGIIGTGLVCWFVPRPRIAQALGARSRWWDFKIYVIGRSLPFLAAAFILWNIL</sequence>
<reference evidence="10 11" key="2">
    <citation type="journal article" date="2015" name="MBio">
        <title>Genome-Resolved Metagenomic Analysis Reveals Roles for Candidate Phyla and Other Microbial Community Members in Biogeochemical Transformations in Oil Reservoirs.</title>
        <authorList>
            <person name="Hu P."/>
            <person name="Tom L."/>
            <person name="Singh A."/>
            <person name="Thomas B.C."/>
            <person name="Baker B.J."/>
            <person name="Piceno Y.M."/>
            <person name="Andersen G.L."/>
            <person name="Banfield J.F."/>
        </authorList>
    </citation>
    <scope>NUCLEOTIDE SEQUENCE [LARGE SCALE GENOMIC DNA]</scope>
    <source>
        <strain evidence="8">57_489</strain>
    </source>
</reference>
<evidence type="ECO:0000313" key="9">
    <source>
        <dbReference type="EMBL" id="KUK97248.1"/>
    </source>
</evidence>
<dbReference type="Proteomes" id="UP000057043">
    <property type="component" value="Unassembled WGS sequence"/>
</dbReference>
<evidence type="ECO:0000256" key="3">
    <source>
        <dbReference type="ARBA" id="ARBA00022692"/>
    </source>
</evidence>
<keyword evidence="6" id="KW-0769">Symport</keyword>
<feature type="transmembrane region" description="Helical" evidence="7">
    <location>
        <begin position="298"/>
        <end position="326"/>
    </location>
</feature>
<evidence type="ECO:0000313" key="10">
    <source>
        <dbReference type="Proteomes" id="UP000053961"/>
    </source>
</evidence>
<dbReference type="PANTHER" id="PTHR42948:SF1">
    <property type="entry name" value="TRANSPORTER"/>
    <property type="match status" value="1"/>
</dbReference>
<evidence type="ECO:0000256" key="6">
    <source>
        <dbReference type="RuleBase" id="RU003732"/>
    </source>
</evidence>
<dbReference type="PRINTS" id="PR00176">
    <property type="entry name" value="NANEUSMPORT"/>
</dbReference>
<dbReference type="PROSITE" id="PS00610">
    <property type="entry name" value="NA_NEUROTRAN_SYMP_1"/>
    <property type="match status" value="1"/>
</dbReference>
<evidence type="ECO:0000313" key="11">
    <source>
        <dbReference type="Proteomes" id="UP000057043"/>
    </source>
</evidence>
<dbReference type="CDD" id="cd10336">
    <property type="entry name" value="SLC6sbd_Tyt1-Like"/>
    <property type="match status" value="1"/>
</dbReference>
<feature type="transmembrane region" description="Helical" evidence="7">
    <location>
        <begin position="169"/>
        <end position="188"/>
    </location>
</feature>
<evidence type="ECO:0000256" key="7">
    <source>
        <dbReference type="SAM" id="Phobius"/>
    </source>
</evidence>
<dbReference type="PATRIC" id="fig|301375.6.peg.313"/>
<feature type="transmembrane region" description="Helical" evidence="7">
    <location>
        <begin position="338"/>
        <end position="357"/>
    </location>
</feature>
<feature type="transmembrane region" description="Helical" evidence="7">
    <location>
        <begin position="417"/>
        <end position="436"/>
    </location>
</feature>
<protein>
    <recommendedName>
        <fullName evidence="6">Transporter</fullName>
    </recommendedName>
</protein>
<proteinExistence type="inferred from homology"/>
<dbReference type="GO" id="GO:0015293">
    <property type="term" value="F:symporter activity"/>
    <property type="evidence" value="ECO:0007669"/>
    <property type="project" value="UniProtKB-KW"/>
</dbReference>
<evidence type="ECO:0000313" key="8">
    <source>
        <dbReference type="EMBL" id="KUK44890.1"/>
    </source>
</evidence>
<dbReference type="Pfam" id="PF00209">
    <property type="entry name" value="SNF"/>
    <property type="match status" value="2"/>
</dbReference>
<feature type="transmembrane region" description="Helical" evidence="7">
    <location>
        <begin position="211"/>
        <end position="234"/>
    </location>
</feature>
<keyword evidence="4 7" id="KW-1133">Transmembrane helix</keyword>
<feature type="transmembrane region" description="Helical" evidence="7">
    <location>
        <begin position="246"/>
        <end position="270"/>
    </location>
</feature>
<keyword evidence="2 6" id="KW-0813">Transport</keyword>
<dbReference type="SUPFAM" id="SSF161070">
    <property type="entry name" value="SNF-like"/>
    <property type="match status" value="1"/>
</dbReference>
<dbReference type="GO" id="GO:0016020">
    <property type="term" value="C:membrane"/>
    <property type="evidence" value="ECO:0007669"/>
    <property type="project" value="UniProtKB-SubCell"/>
</dbReference>
<dbReference type="Gene3D" id="1.20.1740.10">
    <property type="entry name" value="Amino acid/polyamine transporter I"/>
    <property type="match status" value="1"/>
</dbReference>
<comment type="similarity">
    <text evidence="6">Belongs to the sodium:neurotransmitter symporter (SNF) (TC 2.A.22) family.</text>
</comment>
<name>A0A117LFV7_9EURY</name>
<feature type="transmembrane region" description="Helical" evidence="7">
    <location>
        <begin position="94"/>
        <end position="121"/>
    </location>
</feature>
<organism evidence="8 11">
    <name type="scientific">Methanothrix harundinacea</name>
    <dbReference type="NCBI Taxonomy" id="301375"/>
    <lineage>
        <taxon>Archaea</taxon>
        <taxon>Methanobacteriati</taxon>
        <taxon>Methanobacteriota</taxon>
        <taxon>Stenosarchaea group</taxon>
        <taxon>Methanomicrobia</taxon>
        <taxon>Methanotrichales</taxon>
        <taxon>Methanotrichaceae</taxon>
        <taxon>Methanothrix</taxon>
    </lineage>
</organism>
<evidence type="ECO:0000256" key="5">
    <source>
        <dbReference type="ARBA" id="ARBA00023136"/>
    </source>
</evidence>
<dbReference type="InterPro" id="IPR000175">
    <property type="entry name" value="Na/ntran_symport"/>
</dbReference>
<comment type="caution">
    <text evidence="8">The sequence shown here is derived from an EMBL/GenBank/DDBJ whole genome shotgun (WGS) entry which is preliminary data.</text>
</comment>
<dbReference type="InterPro" id="IPR037272">
    <property type="entry name" value="SNS_sf"/>
</dbReference>
<feature type="transmembrane region" description="Helical" evidence="7">
    <location>
        <begin position="21"/>
        <end position="39"/>
    </location>
</feature>
<gene>
    <name evidence="8" type="ORF">XD72_0716</name>
    <name evidence="9" type="ORF">XE07_0403</name>
</gene>
<dbReference type="AlphaFoldDB" id="A0A117LFV7"/>
<dbReference type="PROSITE" id="PS50267">
    <property type="entry name" value="NA_NEUROTRAN_SYMP_3"/>
    <property type="match status" value="1"/>
</dbReference>